<feature type="transmembrane region" description="Helical" evidence="2">
    <location>
        <begin position="666"/>
        <end position="687"/>
    </location>
</feature>
<evidence type="ECO:0000256" key="2">
    <source>
        <dbReference type="SAM" id="Phobius"/>
    </source>
</evidence>
<dbReference type="KEGG" id="ahw:NCTC11636_01573"/>
<gene>
    <name evidence="3" type="ORF">NCTC11636_01573</name>
</gene>
<keyword evidence="2" id="KW-1133">Transmembrane helix</keyword>
<feature type="transmembrane region" description="Helical" evidence="2">
    <location>
        <begin position="537"/>
        <end position="562"/>
    </location>
</feature>
<feature type="transmembrane region" description="Helical" evidence="2">
    <location>
        <begin position="582"/>
        <end position="604"/>
    </location>
</feature>
<feature type="transmembrane region" description="Helical" evidence="2">
    <location>
        <begin position="794"/>
        <end position="813"/>
    </location>
</feature>
<feature type="region of interest" description="Disordered" evidence="1">
    <location>
        <begin position="56"/>
        <end position="80"/>
    </location>
</feature>
<sequence>MGSRRGSSHRQRFVRAVVYAIVVLTVVGLVATIASSALAAPGVPAPREAAARALSSPAATAASPDRSLPWTASQATAGQAASGTGTQPIVVLGTTGLSWAALVDLAASGADTTEAESARTLLGYAEANTPVNLVQRTTGDLTCPADAWLTVGSGTRTRASAPGSGCSWPSSWSQAVATSQDAGYGARPGTLADALSRAGASAAAVGRGAELALTSSEGTAPPSAASLEELVAQGLPDLTLVDLADAGSAQAPASALLEALAQVPSGARVLVVSLADPADAGLQLAVLPGGTSSGQGSADGRLLGPSTHQEGLLQLTDLTASLLAATGAEQPTALDGGRVDLPVSTPLSRTAPTSAPAAEVTALVDDAAHAQASRRAVVPVTLVILSSVLALVVLAAAGLRRPGGGAGAMVDAADATAATAAPAVAGSADGADTPGPVGSVAVSGARPRGAGALLPAACVVAALPAGAWLASTVPWWRVGPAPWATTAAAAAVTVGLGALVAAACAGAAGLIGRLAARWAASRPEGTALRRVRRPASIAAMLVVVATPVLLLADAACGAPLGFNGVLGMDAITAGRFYGMSNTAFALAGAGLLVALGAVTGPAVARREGASRRLVAVVGVGVPGLVALLVDASPQMGADVGGALTLIPALAALASGLAGVRLGWRRWAVVALGTVGTVSALAAADYAAGSRTHLGRFAAQVLDGSAGTTVARKAGALVAPFVSSPLALTALTVGLCVLGACAWWLRRTAREARAGRGPYAWLARPGVLAPWAVPVLRALAVLVVLEVLVNDSGVAMFWFSAAAAVPGLLAVLCARIGTRAGQRCT</sequence>
<evidence type="ECO:0000313" key="4">
    <source>
        <dbReference type="Proteomes" id="UP000266895"/>
    </source>
</evidence>
<dbReference type="Proteomes" id="UP000266895">
    <property type="component" value="Chromosome"/>
</dbReference>
<dbReference type="EMBL" id="LR134350">
    <property type="protein sequence ID" value="VEG28500.1"/>
    <property type="molecule type" value="Genomic_DNA"/>
</dbReference>
<evidence type="ECO:0000256" key="1">
    <source>
        <dbReference type="SAM" id="MobiDB-lite"/>
    </source>
</evidence>
<feature type="transmembrane region" description="Helical" evidence="2">
    <location>
        <begin position="765"/>
        <end position="788"/>
    </location>
</feature>
<feature type="transmembrane region" description="Helical" evidence="2">
    <location>
        <begin position="613"/>
        <end position="633"/>
    </location>
</feature>
<keyword evidence="4" id="KW-1185">Reference proteome</keyword>
<feature type="transmembrane region" description="Helical" evidence="2">
    <location>
        <begin position="725"/>
        <end position="744"/>
    </location>
</feature>
<keyword evidence="2" id="KW-0472">Membrane</keyword>
<feature type="transmembrane region" description="Helical" evidence="2">
    <location>
        <begin position="453"/>
        <end position="476"/>
    </location>
</feature>
<reference evidence="3 4" key="1">
    <citation type="submission" date="2018-12" db="EMBL/GenBank/DDBJ databases">
        <authorList>
            <consortium name="Pathogen Informatics"/>
        </authorList>
    </citation>
    <scope>NUCLEOTIDE SEQUENCE [LARGE SCALE GENOMIC DNA]</scope>
    <source>
        <strain evidence="3 4">NCTC11636</strain>
    </source>
</reference>
<proteinExistence type="predicted"/>
<feature type="transmembrane region" description="Helical" evidence="2">
    <location>
        <begin position="376"/>
        <end position="399"/>
    </location>
</feature>
<dbReference type="RefSeq" id="WP_126382625.1">
    <property type="nucleotide sequence ID" value="NZ_LR134350.1"/>
</dbReference>
<evidence type="ECO:0000313" key="3">
    <source>
        <dbReference type="EMBL" id="VEG28500.1"/>
    </source>
</evidence>
<dbReference type="AlphaFoldDB" id="A0A448HHC9"/>
<feature type="transmembrane region" description="Helical" evidence="2">
    <location>
        <begin position="639"/>
        <end position="659"/>
    </location>
</feature>
<name>A0A448HHC9_9ACTO</name>
<accession>A0A448HHC9</accession>
<feature type="transmembrane region" description="Helical" evidence="2">
    <location>
        <begin position="488"/>
        <end position="516"/>
    </location>
</feature>
<protein>
    <submittedName>
        <fullName evidence="3">Uncharacterized protein</fullName>
    </submittedName>
</protein>
<organism evidence="3 4">
    <name type="scientific">Actinomyces howellii</name>
    <dbReference type="NCBI Taxonomy" id="52771"/>
    <lineage>
        <taxon>Bacteria</taxon>
        <taxon>Bacillati</taxon>
        <taxon>Actinomycetota</taxon>
        <taxon>Actinomycetes</taxon>
        <taxon>Actinomycetales</taxon>
        <taxon>Actinomycetaceae</taxon>
        <taxon>Actinomyces</taxon>
    </lineage>
</organism>
<dbReference type="OrthoDB" id="3264110at2"/>
<keyword evidence="2" id="KW-0812">Transmembrane</keyword>